<feature type="transmembrane region" description="Helical" evidence="7">
    <location>
        <begin position="745"/>
        <end position="770"/>
    </location>
</feature>
<evidence type="ECO:0000256" key="2">
    <source>
        <dbReference type="ARBA" id="ARBA00005236"/>
    </source>
</evidence>
<dbReference type="Pfam" id="PF02687">
    <property type="entry name" value="FtsX"/>
    <property type="match status" value="2"/>
</dbReference>
<keyword evidence="3" id="KW-1003">Cell membrane</keyword>
<feature type="transmembrane region" description="Helical" evidence="7">
    <location>
        <begin position="790"/>
        <end position="812"/>
    </location>
</feature>
<dbReference type="EMBL" id="VLNY01000004">
    <property type="protein sequence ID" value="KAA0022846.1"/>
    <property type="molecule type" value="Genomic_DNA"/>
</dbReference>
<dbReference type="OrthoDB" id="4362224at2"/>
<feature type="transmembrane region" description="Helical" evidence="7">
    <location>
        <begin position="346"/>
        <end position="366"/>
    </location>
</feature>
<organism evidence="9 10">
    <name type="scientific">Antrihabitans cavernicola</name>
    <dbReference type="NCBI Taxonomy" id="2495913"/>
    <lineage>
        <taxon>Bacteria</taxon>
        <taxon>Bacillati</taxon>
        <taxon>Actinomycetota</taxon>
        <taxon>Actinomycetes</taxon>
        <taxon>Mycobacteriales</taxon>
        <taxon>Nocardiaceae</taxon>
        <taxon>Antrihabitans</taxon>
    </lineage>
</organism>
<proteinExistence type="inferred from homology"/>
<feature type="transmembrane region" description="Helical" evidence="7">
    <location>
        <begin position="245"/>
        <end position="266"/>
    </location>
</feature>
<keyword evidence="5 7" id="KW-1133">Transmembrane helix</keyword>
<dbReference type="PANTHER" id="PTHR30489">
    <property type="entry name" value="LIPOPROTEIN-RELEASING SYSTEM TRANSMEMBRANE PROTEIN LOLE"/>
    <property type="match status" value="1"/>
</dbReference>
<feature type="domain" description="ABC3 transporter permease C-terminal" evidence="8">
    <location>
        <begin position="706"/>
        <end position="822"/>
    </location>
</feature>
<accession>A0A5A7SA99</accession>
<protein>
    <submittedName>
        <fullName evidence="9">FtsX-like permease family protein</fullName>
    </submittedName>
</protein>
<feature type="transmembrane region" description="Helical" evidence="7">
    <location>
        <begin position="472"/>
        <end position="489"/>
    </location>
</feature>
<dbReference type="GO" id="GO:0044874">
    <property type="term" value="P:lipoprotein localization to outer membrane"/>
    <property type="evidence" value="ECO:0007669"/>
    <property type="project" value="TreeGrafter"/>
</dbReference>
<dbReference type="Proteomes" id="UP000322244">
    <property type="component" value="Unassembled WGS sequence"/>
</dbReference>
<sequence length="830" mass="84118">MIPAALDRLRIFNLREFATHRARTLMSLAVVAVSAALLVAVLGITGSITGSVDRLTTAIGGNADLEVSGITDGGFDQSLLDKVGTVSGVDAAVPMLRMTLGSATNRTLLIGTDQRGTALHTPMQNAVAHDVGALLSVPNGVLVGTGTGHAKGDVFELGSKSVTVAAVVTGADADTVNGGHFVLAPLTLAQQITDRAGRLDSVLLTTKPGADVTTVRSAVSNAVAGRAIVATPSFRAAQAGAGIAVLRYSTLLAASAALVVTMFLIYNTMSMALSQRRPAISLLRALGGQRRAILRDVLAEAAVLGLLGSAVGAALGIMLGRSAIRQLPEAIVQSVDTRTEFILPGYAVPAAMAVCVCACVAAAALAGQQVYRVAPIEALVPVAASRSALPSRSLLAIAAACGLILAGGAVAVATSDLGKASVGSIGLSLLAALALCFALTGPIIALVAAAARLFGAPGTLAATTIERAPRRVWATLMTVLIAVTVTVTINNSNNDVIDSTTDSFAGLAKTDIWVSSTSAAVFPTSPILAADVLPAVRSAPGVSKVVAGQMAFATLGSDRVMIQGLQSGANGPIYSSLDPAVRERLREGTGIVLSRDVARSLGVSTGGAVDLPTPNGSQHLTVLAVVPFFAAISGTAAIDFDRMQQWFDRPGSTVLQVMVAPGADAARVQAAIRAAVPDNVYVFSGSEAVAGVSGAIAQATALTGAITWIVVLVAAIALLNTLMLSVLERRRELGVLRAMGSSRRFALRTVLAEAVAIGVIGAVLGLAIGAATQVLNARAITDVLSIDVAYHPRVLMVVFAGAALLLSLLGSIPPAIRAARLNVVDAIGTE</sequence>
<feature type="transmembrane region" description="Helical" evidence="7">
    <location>
        <begin position="394"/>
        <end position="413"/>
    </location>
</feature>
<dbReference type="PANTHER" id="PTHR30489:SF0">
    <property type="entry name" value="LIPOPROTEIN-RELEASING SYSTEM TRANSMEMBRANE PROTEIN LOLE"/>
    <property type="match status" value="1"/>
</dbReference>
<evidence type="ECO:0000259" key="8">
    <source>
        <dbReference type="Pfam" id="PF02687"/>
    </source>
</evidence>
<feature type="domain" description="ABC3 transporter permease C-terminal" evidence="8">
    <location>
        <begin position="253"/>
        <end position="372"/>
    </location>
</feature>
<name>A0A5A7SA99_9NOCA</name>
<evidence type="ECO:0000256" key="6">
    <source>
        <dbReference type="ARBA" id="ARBA00023136"/>
    </source>
</evidence>
<comment type="similarity">
    <text evidence="2">Belongs to the ABC-4 integral membrane protein family. LolC/E subfamily.</text>
</comment>
<keyword evidence="10" id="KW-1185">Reference proteome</keyword>
<comment type="subcellular location">
    <subcellularLocation>
        <location evidence="1">Cell membrane</location>
        <topology evidence="1">Multi-pass membrane protein</topology>
    </subcellularLocation>
</comment>
<evidence type="ECO:0000313" key="9">
    <source>
        <dbReference type="EMBL" id="KAA0022846.1"/>
    </source>
</evidence>
<feature type="transmembrane region" description="Helical" evidence="7">
    <location>
        <begin position="297"/>
        <end position="319"/>
    </location>
</feature>
<evidence type="ECO:0000256" key="4">
    <source>
        <dbReference type="ARBA" id="ARBA00022692"/>
    </source>
</evidence>
<reference evidence="9 10" key="1">
    <citation type="submission" date="2019-07" db="EMBL/GenBank/DDBJ databases">
        <title>Rhodococcus cavernicolus sp. nov., isolated from a cave.</title>
        <authorList>
            <person name="Lee S.D."/>
        </authorList>
    </citation>
    <scope>NUCLEOTIDE SEQUENCE [LARGE SCALE GENOMIC DNA]</scope>
    <source>
        <strain evidence="9 10">C1-24</strain>
    </source>
</reference>
<keyword evidence="6 7" id="KW-0472">Membrane</keyword>
<evidence type="ECO:0000313" key="10">
    <source>
        <dbReference type="Proteomes" id="UP000322244"/>
    </source>
</evidence>
<evidence type="ECO:0000256" key="7">
    <source>
        <dbReference type="SAM" id="Phobius"/>
    </source>
</evidence>
<feature type="transmembrane region" description="Helical" evidence="7">
    <location>
        <begin position="25"/>
        <end position="44"/>
    </location>
</feature>
<gene>
    <name evidence="9" type="ORF">FOY51_10020</name>
</gene>
<keyword evidence="4 7" id="KW-0812">Transmembrane</keyword>
<dbReference type="InterPro" id="IPR003838">
    <property type="entry name" value="ABC3_permease_C"/>
</dbReference>
<feature type="transmembrane region" description="Helical" evidence="7">
    <location>
        <begin position="425"/>
        <end position="451"/>
    </location>
</feature>
<dbReference type="RefSeq" id="WP_149430105.1">
    <property type="nucleotide sequence ID" value="NZ_VLNY01000004.1"/>
</dbReference>
<evidence type="ECO:0000256" key="3">
    <source>
        <dbReference type="ARBA" id="ARBA00022475"/>
    </source>
</evidence>
<evidence type="ECO:0000256" key="1">
    <source>
        <dbReference type="ARBA" id="ARBA00004651"/>
    </source>
</evidence>
<evidence type="ECO:0000256" key="5">
    <source>
        <dbReference type="ARBA" id="ARBA00022989"/>
    </source>
</evidence>
<dbReference type="GO" id="GO:0098797">
    <property type="term" value="C:plasma membrane protein complex"/>
    <property type="evidence" value="ECO:0007669"/>
    <property type="project" value="TreeGrafter"/>
</dbReference>
<feature type="transmembrane region" description="Helical" evidence="7">
    <location>
        <begin position="705"/>
        <end position="724"/>
    </location>
</feature>
<dbReference type="AlphaFoldDB" id="A0A5A7SA99"/>
<comment type="caution">
    <text evidence="9">The sequence shown here is derived from an EMBL/GenBank/DDBJ whole genome shotgun (WGS) entry which is preliminary data.</text>
</comment>
<dbReference type="InterPro" id="IPR051447">
    <property type="entry name" value="Lipoprotein-release_system"/>
</dbReference>